<dbReference type="Pfam" id="PF00535">
    <property type="entry name" value="Glycos_transf_2"/>
    <property type="match status" value="1"/>
</dbReference>
<gene>
    <name evidence="2" type="ORF">GCM10011492_39260</name>
</gene>
<evidence type="ECO:0000313" key="3">
    <source>
        <dbReference type="Proteomes" id="UP000636793"/>
    </source>
</evidence>
<reference evidence="2" key="2">
    <citation type="submission" date="2020-09" db="EMBL/GenBank/DDBJ databases">
        <authorList>
            <person name="Sun Q."/>
            <person name="Zhou Y."/>
        </authorList>
    </citation>
    <scope>NUCLEOTIDE SEQUENCE</scope>
    <source>
        <strain evidence="2">CGMCC 1.15085</strain>
    </source>
</reference>
<dbReference type="InterPro" id="IPR001173">
    <property type="entry name" value="Glyco_trans_2-like"/>
</dbReference>
<dbReference type="PANTHER" id="PTHR43646:SF6">
    <property type="entry name" value="PRE-MYCOFACTOCIN GLYCOSYLTRANSFERASE"/>
    <property type="match status" value="1"/>
</dbReference>
<dbReference type="Proteomes" id="UP000636793">
    <property type="component" value="Unassembled WGS sequence"/>
</dbReference>
<dbReference type="GO" id="GO:0016740">
    <property type="term" value="F:transferase activity"/>
    <property type="evidence" value="ECO:0007669"/>
    <property type="project" value="InterPro"/>
</dbReference>
<dbReference type="AlphaFoldDB" id="A0A916THP0"/>
<keyword evidence="3" id="KW-1185">Reference proteome</keyword>
<evidence type="ECO:0000313" key="2">
    <source>
        <dbReference type="EMBL" id="GGB44326.1"/>
    </source>
</evidence>
<dbReference type="InterPro" id="IPR023981">
    <property type="entry name" value="MftF"/>
</dbReference>
<evidence type="ECO:0000259" key="1">
    <source>
        <dbReference type="Pfam" id="PF00535"/>
    </source>
</evidence>
<sequence length="485" mass="52949">MQDSVVSESDRLPDGFEVKLGAWTHRCTDGRTLYGDAGSLLRLRPAAVERIDANGVLRVEDPTSRTLARLLLDRGMAEPRWPDSVPPFRTDDITLVIPVRDRAAAVDRLLANCVGVRAVVVDDGSLDPDELSAVCERHGARYVRHTQSRGPAAARNTGLGQVHTELVAFVDSDVVLDVEALTVLRRHFTDPKVGLVAPRILGLVEDGSALHRYEAACSSLDLGDQPALVRPHARVSYLPSAAMLARKSALGNGFDESMQVAEDVDLVWRMASRWSVRYEPNAQVQHEHRARFREWFGRKLLYGTGAAPLAIRHGSAVAPAVLTPWTAAVTVALLAQQRWSPLLVAGATAALWRGLRQRFATADDPAGSATALTKVAMRSSLEQTATIVTRHYVPLTLGLVPFSKRARRAYVASAVLAGLVAHRRKRPALDPVRFIALRTLDDLAYGLGLWWGALAARSPEALIPLVRRGIRSRRGDAEARPERPG</sequence>
<name>A0A916THP0_9MICO</name>
<comment type="caution">
    <text evidence="2">The sequence shown here is derived from an EMBL/GenBank/DDBJ whole genome shotgun (WGS) entry which is preliminary data.</text>
</comment>
<dbReference type="InterPro" id="IPR029044">
    <property type="entry name" value="Nucleotide-diphossugar_trans"/>
</dbReference>
<feature type="domain" description="Glycosyltransferase 2-like" evidence="1">
    <location>
        <begin position="95"/>
        <end position="206"/>
    </location>
</feature>
<organism evidence="2 3">
    <name type="scientific">Flexivirga endophytica</name>
    <dbReference type="NCBI Taxonomy" id="1849103"/>
    <lineage>
        <taxon>Bacteria</taxon>
        <taxon>Bacillati</taxon>
        <taxon>Actinomycetota</taxon>
        <taxon>Actinomycetes</taxon>
        <taxon>Micrococcales</taxon>
        <taxon>Dermacoccaceae</taxon>
        <taxon>Flexivirga</taxon>
    </lineage>
</organism>
<dbReference type="NCBIfam" id="TIGR03965">
    <property type="entry name" value="mycofact_glyco"/>
    <property type="match status" value="1"/>
</dbReference>
<accession>A0A916THP0</accession>
<dbReference type="PANTHER" id="PTHR43646">
    <property type="entry name" value="GLYCOSYLTRANSFERASE"/>
    <property type="match status" value="1"/>
</dbReference>
<protein>
    <submittedName>
        <fullName evidence="2">Glycosyltransferase</fullName>
    </submittedName>
</protein>
<reference evidence="2" key="1">
    <citation type="journal article" date="2014" name="Int. J. Syst. Evol. Microbiol.">
        <title>Complete genome sequence of Corynebacterium casei LMG S-19264T (=DSM 44701T), isolated from a smear-ripened cheese.</title>
        <authorList>
            <consortium name="US DOE Joint Genome Institute (JGI-PGF)"/>
            <person name="Walter F."/>
            <person name="Albersmeier A."/>
            <person name="Kalinowski J."/>
            <person name="Ruckert C."/>
        </authorList>
    </citation>
    <scope>NUCLEOTIDE SEQUENCE</scope>
    <source>
        <strain evidence="2">CGMCC 1.15085</strain>
    </source>
</reference>
<dbReference type="EMBL" id="BMHI01000006">
    <property type="protein sequence ID" value="GGB44326.1"/>
    <property type="molecule type" value="Genomic_DNA"/>
</dbReference>
<dbReference type="SUPFAM" id="SSF53448">
    <property type="entry name" value="Nucleotide-diphospho-sugar transferases"/>
    <property type="match status" value="1"/>
</dbReference>
<dbReference type="Gene3D" id="3.90.550.10">
    <property type="entry name" value="Spore Coat Polysaccharide Biosynthesis Protein SpsA, Chain A"/>
    <property type="match status" value="1"/>
</dbReference>
<proteinExistence type="predicted"/>